<evidence type="ECO:0000256" key="9">
    <source>
        <dbReference type="ARBA" id="ARBA00023186"/>
    </source>
</evidence>
<dbReference type="PROSITE" id="PS01036">
    <property type="entry name" value="HSP70_3"/>
    <property type="match status" value="1"/>
</dbReference>
<gene>
    <name evidence="14" type="ORF">DWV29_04115</name>
</gene>
<dbReference type="SUPFAM" id="SSF53067">
    <property type="entry name" value="Actin-like ATPase domain"/>
    <property type="match status" value="2"/>
</dbReference>
<comment type="caution">
    <text evidence="14">The sequence shown here is derived from an EMBL/GenBank/DDBJ whole genome shotgun (WGS) entry which is preliminary data.</text>
</comment>
<protein>
    <recommendedName>
        <fullName evidence="3">Chaperone protein DnaK</fullName>
    </recommendedName>
    <alternativeName>
        <fullName evidence="4">Chaperone protein dnaK</fullName>
    </alternativeName>
    <alternativeName>
        <fullName evidence="12">HSP70</fullName>
    </alternativeName>
    <alternativeName>
        <fullName evidence="11">Heat shock 70 kDa protein</fullName>
    </alternativeName>
    <alternativeName>
        <fullName evidence="10">Heat shock protein 70</fullName>
    </alternativeName>
</protein>
<dbReference type="FunFam" id="3.90.640.10:FF:000003">
    <property type="entry name" value="Molecular chaperone DnaK"/>
    <property type="match status" value="1"/>
</dbReference>
<dbReference type="OrthoDB" id="9766019at2"/>
<dbReference type="InterPro" id="IPR043129">
    <property type="entry name" value="ATPase_NBD"/>
</dbReference>
<organism evidence="14 15">
    <name type="scientific">Enterocloster asparagiformis</name>
    <dbReference type="NCBI Taxonomy" id="333367"/>
    <lineage>
        <taxon>Bacteria</taxon>
        <taxon>Bacillati</taxon>
        <taxon>Bacillota</taxon>
        <taxon>Clostridia</taxon>
        <taxon>Lachnospirales</taxon>
        <taxon>Lachnospiraceae</taxon>
        <taxon>Enterocloster</taxon>
    </lineage>
</organism>
<dbReference type="FunFam" id="3.30.420.40:FF:000071">
    <property type="entry name" value="Molecular chaperone DnaK"/>
    <property type="match status" value="1"/>
</dbReference>
<keyword evidence="5" id="KW-0597">Phosphoprotein</keyword>
<dbReference type="PANTHER" id="PTHR19375">
    <property type="entry name" value="HEAT SHOCK PROTEIN 70KDA"/>
    <property type="match status" value="1"/>
</dbReference>
<dbReference type="InterPro" id="IPR013126">
    <property type="entry name" value="Hsp_70_fam"/>
</dbReference>
<evidence type="ECO:0000256" key="1">
    <source>
        <dbReference type="ARBA" id="ARBA00002290"/>
    </source>
</evidence>
<dbReference type="GO" id="GO:0140662">
    <property type="term" value="F:ATP-dependent protein folding chaperone"/>
    <property type="evidence" value="ECO:0007669"/>
    <property type="project" value="InterPro"/>
</dbReference>
<keyword evidence="8" id="KW-0346">Stress response</keyword>
<dbReference type="PROSITE" id="PS00329">
    <property type="entry name" value="HSP70_2"/>
    <property type="match status" value="1"/>
</dbReference>
<name>A0A413FJI1_9FIRM</name>
<comment type="function">
    <text evidence="1">Acts as a chaperone.</text>
</comment>
<dbReference type="Gene3D" id="3.30.420.40">
    <property type="match status" value="2"/>
</dbReference>
<keyword evidence="6 13" id="KW-0547">Nucleotide-binding</keyword>
<evidence type="ECO:0000256" key="3">
    <source>
        <dbReference type="ARBA" id="ARBA00014415"/>
    </source>
</evidence>
<evidence type="ECO:0000256" key="4">
    <source>
        <dbReference type="ARBA" id="ARBA00017249"/>
    </source>
</evidence>
<evidence type="ECO:0000256" key="5">
    <source>
        <dbReference type="ARBA" id="ARBA00022553"/>
    </source>
</evidence>
<dbReference type="GO" id="GO:0005524">
    <property type="term" value="F:ATP binding"/>
    <property type="evidence" value="ECO:0007669"/>
    <property type="project" value="UniProtKB-KW"/>
</dbReference>
<evidence type="ECO:0000256" key="6">
    <source>
        <dbReference type="ARBA" id="ARBA00022741"/>
    </source>
</evidence>
<dbReference type="Gene3D" id="3.90.640.10">
    <property type="entry name" value="Actin, Chain A, domain 4"/>
    <property type="match status" value="1"/>
</dbReference>
<dbReference type="PROSITE" id="PS00297">
    <property type="entry name" value="HSP70_1"/>
    <property type="match status" value="1"/>
</dbReference>
<sequence>MIMNYVFGIDLGTTYSCIAYMDEYGKPVVLKNSDGDHTTPSVVMVESADNVVVGMEAKRSIEVDPDRTVQFIKRKMGKENDKVTLAGITYSAPEISAYILKKLVKDANDELIQTGVLSEGQEVRDVVITCPAYFGMNERQATKTAGELAGLNVLNIINEPTAAAISYGAAGSAKHETVLVYDLGGGTFDITVMDINGSDISVVCTGGDDTLGGKDWDETLMDYVTERYEEENGEDLSEDPDAVAALYVDVETWKKSLTAREKVNISVNGSGGRFREELTRERYEELTHDLLSRTKNLLDEVLKNAAQKGCPQEKIDKILLVGGSSRMPQVAKMIEADYHITPVLQDPDEAVAKGAAIYARNEKQYSDFLLEESQKTGKTVKELTEENLKTGGALDKKFALSTSGYGAIKMNITNVLSRTYGISAYNEDDELVICNMLMSNDKLPATTTRSFWTGQNNQTGTELPIFETRSMEPTLPLGDREPITTIHMRFNERVPKGTEITVMLALDNSGILHVMAEELCRHSKLETTFDLSNQMTEDERITAVRRTAETTVE</sequence>
<dbReference type="PRINTS" id="PR00301">
    <property type="entry name" value="HEATSHOCK70"/>
</dbReference>
<accession>A0A413FJI1</accession>
<dbReference type="Pfam" id="PF00012">
    <property type="entry name" value="HSP70"/>
    <property type="match status" value="1"/>
</dbReference>
<evidence type="ECO:0000256" key="2">
    <source>
        <dbReference type="ARBA" id="ARBA00007381"/>
    </source>
</evidence>
<dbReference type="InterPro" id="IPR018181">
    <property type="entry name" value="Heat_shock_70_CS"/>
</dbReference>
<evidence type="ECO:0000313" key="15">
    <source>
        <dbReference type="Proteomes" id="UP000283880"/>
    </source>
</evidence>
<evidence type="ECO:0000256" key="10">
    <source>
        <dbReference type="ARBA" id="ARBA00030019"/>
    </source>
</evidence>
<evidence type="ECO:0000256" key="7">
    <source>
        <dbReference type="ARBA" id="ARBA00022840"/>
    </source>
</evidence>
<proteinExistence type="inferred from homology"/>
<evidence type="ECO:0000256" key="11">
    <source>
        <dbReference type="ARBA" id="ARBA00030945"/>
    </source>
</evidence>
<dbReference type="AlphaFoldDB" id="A0A413FJI1"/>
<keyword evidence="7 13" id="KW-0067">ATP-binding</keyword>
<dbReference type="CDD" id="cd24029">
    <property type="entry name" value="ASKHA_NBD_HSP70_DnaK_HscA_HscC"/>
    <property type="match status" value="1"/>
</dbReference>
<evidence type="ECO:0000256" key="8">
    <source>
        <dbReference type="ARBA" id="ARBA00023016"/>
    </source>
</evidence>
<evidence type="ECO:0000313" key="14">
    <source>
        <dbReference type="EMBL" id="RGX31985.1"/>
    </source>
</evidence>
<dbReference type="Gene3D" id="2.60.34.10">
    <property type="entry name" value="Substrate Binding Domain Of DNAk, Chain A, domain 1"/>
    <property type="match status" value="1"/>
</dbReference>
<dbReference type="Proteomes" id="UP000283880">
    <property type="component" value="Unassembled WGS sequence"/>
</dbReference>
<reference evidence="14 15" key="1">
    <citation type="submission" date="2018-08" db="EMBL/GenBank/DDBJ databases">
        <title>A genome reference for cultivated species of the human gut microbiota.</title>
        <authorList>
            <person name="Zou Y."/>
            <person name="Xue W."/>
            <person name="Luo G."/>
        </authorList>
    </citation>
    <scope>NUCLEOTIDE SEQUENCE [LARGE SCALE GENOMIC DNA]</scope>
    <source>
        <strain evidence="14 15">AF04-15</strain>
    </source>
</reference>
<evidence type="ECO:0000256" key="13">
    <source>
        <dbReference type="RuleBase" id="RU003322"/>
    </source>
</evidence>
<keyword evidence="9" id="KW-0143">Chaperone</keyword>
<evidence type="ECO:0000256" key="12">
    <source>
        <dbReference type="ARBA" id="ARBA00033103"/>
    </source>
</evidence>
<comment type="similarity">
    <text evidence="2 13">Belongs to the heat shock protein 70 family.</text>
</comment>
<dbReference type="InterPro" id="IPR029047">
    <property type="entry name" value="HSP70_peptide-bd_sf"/>
</dbReference>
<dbReference type="EMBL" id="QSBM01000002">
    <property type="protein sequence ID" value="RGX31985.1"/>
    <property type="molecule type" value="Genomic_DNA"/>
</dbReference>
<dbReference type="SUPFAM" id="SSF100920">
    <property type="entry name" value="Heat shock protein 70kD (HSP70), peptide-binding domain"/>
    <property type="match status" value="1"/>
</dbReference>